<reference evidence="2" key="1">
    <citation type="submission" date="2021-12" db="EMBL/GenBank/DDBJ databases">
        <authorList>
            <person name="Martin H S."/>
        </authorList>
    </citation>
    <scope>NUCLEOTIDE SEQUENCE</scope>
</reference>
<dbReference type="EMBL" id="OV170223">
    <property type="protein sequence ID" value="CAH0722058.1"/>
    <property type="molecule type" value="Genomic_DNA"/>
</dbReference>
<evidence type="ECO:0000256" key="1">
    <source>
        <dbReference type="SAM" id="Phobius"/>
    </source>
</evidence>
<organism evidence="2 3">
    <name type="scientific">Brenthis ino</name>
    <name type="common">lesser marbled fritillary</name>
    <dbReference type="NCBI Taxonomy" id="405034"/>
    <lineage>
        <taxon>Eukaryota</taxon>
        <taxon>Metazoa</taxon>
        <taxon>Ecdysozoa</taxon>
        <taxon>Arthropoda</taxon>
        <taxon>Hexapoda</taxon>
        <taxon>Insecta</taxon>
        <taxon>Pterygota</taxon>
        <taxon>Neoptera</taxon>
        <taxon>Endopterygota</taxon>
        <taxon>Lepidoptera</taxon>
        <taxon>Glossata</taxon>
        <taxon>Ditrysia</taxon>
        <taxon>Papilionoidea</taxon>
        <taxon>Nymphalidae</taxon>
        <taxon>Heliconiinae</taxon>
        <taxon>Argynnini</taxon>
        <taxon>Brenthis</taxon>
    </lineage>
</organism>
<keyword evidence="1" id="KW-0472">Membrane</keyword>
<feature type="non-terminal residue" evidence="2">
    <location>
        <position position="77"/>
    </location>
</feature>
<gene>
    <name evidence="2" type="ORF">BINO364_LOCUS8074</name>
</gene>
<proteinExistence type="predicted"/>
<evidence type="ECO:0000313" key="3">
    <source>
        <dbReference type="Proteomes" id="UP000838878"/>
    </source>
</evidence>
<dbReference type="OrthoDB" id="10273451at2759"/>
<keyword evidence="1" id="KW-1133">Transmembrane helix</keyword>
<sequence length="77" mass="8484">MCITTSAYMDCAPRLGAPANPIAHFNAAEHCCINIKQESMRERVYIFATVVVTAGIVRAIQISRRMRTPPGYLEAVS</sequence>
<feature type="transmembrane region" description="Helical" evidence="1">
    <location>
        <begin position="44"/>
        <end position="60"/>
    </location>
</feature>
<keyword evidence="1" id="KW-0812">Transmembrane</keyword>
<name>A0A8J9UKY6_9NEOP</name>
<dbReference type="AlphaFoldDB" id="A0A8J9UKY6"/>
<evidence type="ECO:0000313" key="2">
    <source>
        <dbReference type="EMBL" id="CAH0722058.1"/>
    </source>
</evidence>
<dbReference type="Proteomes" id="UP000838878">
    <property type="component" value="Chromosome 3"/>
</dbReference>
<protein>
    <submittedName>
        <fullName evidence="2">Uncharacterized protein</fullName>
    </submittedName>
</protein>
<keyword evidence="3" id="KW-1185">Reference proteome</keyword>
<accession>A0A8J9UKY6</accession>